<dbReference type="SUPFAM" id="SSF53041">
    <property type="entry name" value="Resolvase-like"/>
    <property type="match status" value="1"/>
</dbReference>
<proteinExistence type="predicted"/>
<evidence type="ECO:0000313" key="5">
    <source>
        <dbReference type="Proteomes" id="UP000034190"/>
    </source>
</evidence>
<dbReference type="GO" id="GO:0003677">
    <property type="term" value="F:DNA binding"/>
    <property type="evidence" value="ECO:0007669"/>
    <property type="project" value="InterPro"/>
</dbReference>
<dbReference type="PATRIC" id="fig|1618635.3.peg.1"/>
<dbReference type="InterPro" id="IPR036162">
    <property type="entry name" value="Resolvase-like_N_sf"/>
</dbReference>
<comment type="caution">
    <text evidence="4">The sequence shown here is derived from an EMBL/GenBank/DDBJ whole genome shotgun (WGS) entry which is preliminary data.</text>
</comment>
<gene>
    <name evidence="4" type="ORF">UU43_C0001G0001</name>
</gene>
<dbReference type="Proteomes" id="UP000034190">
    <property type="component" value="Unassembled WGS sequence"/>
</dbReference>
<dbReference type="InterPro" id="IPR006119">
    <property type="entry name" value="Resolv_N"/>
</dbReference>
<dbReference type="AlphaFoldDB" id="A0A0G0UWD3"/>
<protein>
    <submittedName>
        <fullName evidence="4">Recombinase</fullName>
    </submittedName>
</protein>
<dbReference type="GO" id="GO:0000150">
    <property type="term" value="F:DNA strand exchange activity"/>
    <property type="evidence" value="ECO:0007669"/>
    <property type="project" value="InterPro"/>
</dbReference>
<evidence type="ECO:0000259" key="2">
    <source>
        <dbReference type="PROSITE" id="PS51736"/>
    </source>
</evidence>
<dbReference type="InterPro" id="IPR050639">
    <property type="entry name" value="SSR_resolvase"/>
</dbReference>
<reference evidence="4 5" key="1">
    <citation type="journal article" date="2015" name="Nature">
        <title>rRNA introns, odd ribosomes, and small enigmatic genomes across a large radiation of phyla.</title>
        <authorList>
            <person name="Brown C.T."/>
            <person name="Hug L.A."/>
            <person name="Thomas B.C."/>
            <person name="Sharon I."/>
            <person name="Castelle C.J."/>
            <person name="Singh A."/>
            <person name="Wilkins M.J."/>
            <person name="Williams K.H."/>
            <person name="Banfield J.F."/>
        </authorList>
    </citation>
    <scope>NUCLEOTIDE SEQUENCE [LARGE SCALE GENOMIC DNA]</scope>
</reference>
<dbReference type="PANTHER" id="PTHR30461">
    <property type="entry name" value="DNA-INVERTASE FROM LAMBDOID PROPHAGE"/>
    <property type="match status" value="1"/>
</dbReference>
<feature type="domain" description="Recombinase" evidence="3">
    <location>
        <begin position="223"/>
        <end position="330"/>
    </location>
</feature>
<dbReference type="Pfam" id="PF07508">
    <property type="entry name" value="Recombinase"/>
    <property type="match status" value="1"/>
</dbReference>
<evidence type="ECO:0000256" key="1">
    <source>
        <dbReference type="SAM" id="Coils"/>
    </source>
</evidence>
<organism evidence="4 5">
    <name type="scientific">Candidatus Falkowbacteria bacterium GW2011_GWA2_41_14</name>
    <dbReference type="NCBI Taxonomy" id="1618635"/>
    <lineage>
        <taxon>Bacteria</taxon>
        <taxon>Candidatus Falkowiibacteriota</taxon>
    </lineage>
</organism>
<dbReference type="Pfam" id="PF00239">
    <property type="entry name" value="Resolvase"/>
    <property type="match status" value="1"/>
</dbReference>
<dbReference type="SMART" id="SM00857">
    <property type="entry name" value="Resolvase"/>
    <property type="match status" value="1"/>
</dbReference>
<dbReference type="PROSITE" id="PS51736">
    <property type="entry name" value="RECOMBINASES_3"/>
    <property type="match status" value="1"/>
</dbReference>
<evidence type="ECO:0000259" key="3">
    <source>
        <dbReference type="PROSITE" id="PS51737"/>
    </source>
</evidence>
<dbReference type="CDD" id="cd00338">
    <property type="entry name" value="Ser_Recombinase"/>
    <property type="match status" value="1"/>
</dbReference>
<dbReference type="InterPro" id="IPR025827">
    <property type="entry name" value="Zn_ribbon_recom_dom"/>
</dbReference>
<feature type="coiled-coil region" evidence="1">
    <location>
        <begin position="432"/>
        <end position="487"/>
    </location>
</feature>
<dbReference type="InterPro" id="IPR011109">
    <property type="entry name" value="DNA_bind_recombinase_dom"/>
</dbReference>
<dbReference type="InterPro" id="IPR038109">
    <property type="entry name" value="DNA_bind_recomb_sf"/>
</dbReference>
<feature type="non-terminal residue" evidence="4">
    <location>
        <position position="1"/>
    </location>
</feature>
<dbReference type="PANTHER" id="PTHR30461:SF23">
    <property type="entry name" value="DNA RECOMBINASE-RELATED"/>
    <property type="match status" value="1"/>
</dbReference>
<sequence>DLAVRKARGSDWCFRQEIPRHFEIHFQFFRRKVAVPKQSLVCVKDARADTMRLQIVGVVHFFFKRNSMTKYFIYCRKSSEDEERQVLSIEAQLTELRDFAKQQNLFVAREYYESKTAKEPGREIFNEMLGEIEKGNAQGILAWNPDRLARNSIDGGKIIYLVDTQKIVALKFPTFWFEATPQGKFMLSVAFGQAKYYTDNLRENILRGIRQKIRRGELSAKAPLGYFNEPRLRTIEPDRKTFSKVKEILGAFALGQYTLTAIQRKMFSVGLVGKDGKHLALSTVHKILTNPFYYGHFRYRGEVHAGSHKPMISKKLFDKVQEALVANGKPRKKRGEKGLLYKGFAVCGECGYAITAERKIKKSGRLYHYYHCTFKSKTQTCSQTRFLREEEMTRQVQNLCKKVSLSDEWRDKYLAKLETENMESRHSSGLFVQNLKNDISVIKTRIERLTDAYLNEALELGEYQERKNILMSEKKTLEEKLSDFERKGNHWLELMRNWILEANQAENLIKRENPIEQKDFLVRIGSNRRLAAKKLEMDFKMPWDFLAKTPVRAARFAHGEVKTTTFVKVVSWN</sequence>
<accession>A0A0G0UWD3</accession>
<keyword evidence="1" id="KW-0175">Coiled coil</keyword>
<feature type="domain" description="Resolvase/invertase-type recombinase catalytic" evidence="2">
    <location>
        <begin position="70"/>
        <end position="216"/>
    </location>
</feature>
<dbReference type="Gene3D" id="3.90.1750.20">
    <property type="entry name" value="Putative Large Serine Recombinase, Chain B, Domain 2"/>
    <property type="match status" value="1"/>
</dbReference>
<dbReference type="Gene3D" id="3.40.50.1390">
    <property type="entry name" value="Resolvase, N-terminal catalytic domain"/>
    <property type="match status" value="1"/>
</dbReference>
<name>A0A0G0UWD3_9BACT</name>
<dbReference type="Pfam" id="PF13408">
    <property type="entry name" value="Zn_ribbon_recom"/>
    <property type="match status" value="1"/>
</dbReference>
<dbReference type="PROSITE" id="PS51737">
    <property type="entry name" value="RECOMBINASE_DNA_BIND"/>
    <property type="match status" value="1"/>
</dbReference>
<dbReference type="EMBL" id="LCAP01000001">
    <property type="protein sequence ID" value="KKR91821.1"/>
    <property type="molecule type" value="Genomic_DNA"/>
</dbReference>
<evidence type="ECO:0000313" key="4">
    <source>
        <dbReference type="EMBL" id="KKR91821.1"/>
    </source>
</evidence>